<dbReference type="InterPro" id="IPR002901">
    <property type="entry name" value="MGlyc_endo_b_GlcNAc-like_dom"/>
</dbReference>
<name>A0ABT9Z5Z1_9BACI</name>
<feature type="domain" description="SH3b" evidence="2">
    <location>
        <begin position="521"/>
        <end position="585"/>
    </location>
</feature>
<accession>A0ABT9Z5Z1</accession>
<feature type="compositionally biased region" description="Polar residues" evidence="1">
    <location>
        <begin position="742"/>
        <end position="761"/>
    </location>
</feature>
<evidence type="ECO:0000313" key="3">
    <source>
        <dbReference type="EMBL" id="MDQ0227666.1"/>
    </source>
</evidence>
<sequence>MKKAFLPSVCFAVLSTIAYEETVLAAQHETLVSENSQNTSIKYVDIDEGFLNLRESATTTAKVIATLIKDTEVVVYSEANGWSKVKVNGKVGFVSSQYLSPTKANGIEESVKTNNPVIKYVKVNSGTLNLRANTSTSSQVIMTLKNGTAVTVLSEANGWSKVKVAGKEGYVSSKYIVTNESNNSTNTKVSTSTNTSSNTETKYVNVSSGSLNLRANNSISSTVLATLKKGTAVTVTSEANGWSKVKVAGKEGYVSSKYLSSNKEQNGDTTNTNTNPNTAKNETKYVNVSSGSLNLRASNSTNSSVLATLKKGTAVTVISEANGWSKVKVAGKEGYVSTKYLSSNKEQNGDTTNTNTNPNTAKNETKYVNVSSGSLNLRASNSTSSSVLASLKKGTAVTVISEANGWSKVKVAGKEGYVSTKYLSSNKEQNGNTTNPDTNTQTTTKYVNVSSGSLNLRASNSTSSSVLASLKNGTAVTVISEANGWSKVKVAGKEGYVSTKYLKSKETDTSNSGNSSNSPVATTQYVNVSSGSLNMRKGPSTTSSIIFKLAKGKEVKVYSITNGWAKIEAFGQIGYVSSQYLSASKPGTEDKGDSSTTTTKYVEVSENSALNVRQSPSTNAKVITKLTNGTKVVVYSETNGWAKIKVNNIEGYVSSQFLRTTAPISKPDTPKEEEKTEVMYVNVSLGSSLNMRTSASTSSSIIVKLPRGLEVTVHSIQNGWAKIEAYGKVGYVSADYISKTKPTSSIDTEVPNDNNGGSQPETPAENEGIIKYVDVMVGSTLNMRSSASTSASIIAKLPRGTIVTVYSEENNWAKVSANGKTGYVSSEYLTSKEPYNPGTSNGDAEKITESYDITLEDMTNIQMKANPQTDKKYNTYIREDALTLTSSTSGTVKGSGWNVRGGAGTNHWVVGKVNKGENLQIISKVLGSDGYYWYQVNYNKSWVNASPEDVSYFLNPSNFLNTTVDSLQFLKLSVTANLDANEVNNKILAGKGILAGKADAFISAAEKYNVNELYLISHALLETGNGTSELATGVMVNGKTVYNMYGIGAYDGTALSSGAQYAYNAGWFTPEAAIIGGAKFIAQGYISAGQDTLYKMRWNPAAAAKNGYATHQYATDIGWAAKQVSQIYNLYSLLDSYKLVLEIPQYKSKK</sequence>
<keyword evidence="4" id="KW-1185">Reference proteome</keyword>
<feature type="domain" description="SH3b" evidence="2">
    <location>
        <begin position="676"/>
        <end position="741"/>
    </location>
</feature>
<dbReference type="EMBL" id="JAUSTZ010000010">
    <property type="protein sequence ID" value="MDQ0227666.1"/>
    <property type="molecule type" value="Genomic_DNA"/>
</dbReference>
<evidence type="ECO:0000256" key="1">
    <source>
        <dbReference type="SAM" id="MobiDB-lite"/>
    </source>
</evidence>
<organism evidence="3 4">
    <name type="scientific">Metabacillus niabensis</name>
    <dbReference type="NCBI Taxonomy" id="324854"/>
    <lineage>
        <taxon>Bacteria</taxon>
        <taxon>Bacillati</taxon>
        <taxon>Bacillota</taxon>
        <taxon>Bacilli</taxon>
        <taxon>Bacillales</taxon>
        <taxon>Bacillaceae</taxon>
        <taxon>Metabacillus</taxon>
    </lineage>
</organism>
<evidence type="ECO:0000313" key="4">
    <source>
        <dbReference type="Proteomes" id="UP001232245"/>
    </source>
</evidence>
<dbReference type="Gene3D" id="1.10.530.10">
    <property type="match status" value="1"/>
</dbReference>
<feature type="domain" description="SH3b" evidence="2">
    <location>
        <begin position="37"/>
        <end position="103"/>
    </location>
</feature>
<dbReference type="Gene3D" id="2.30.30.40">
    <property type="entry name" value="SH3 Domains"/>
    <property type="match status" value="11"/>
</dbReference>
<dbReference type="SMART" id="SM00287">
    <property type="entry name" value="SH3b"/>
    <property type="match status" value="11"/>
</dbReference>
<feature type="domain" description="SH3b" evidence="2">
    <location>
        <begin position="765"/>
        <end position="833"/>
    </location>
</feature>
<feature type="domain" description="SH3b" evidence="2">
    <location>
        <begin position="281"/>
        <end position="345"/>
    </location>
</feature>
<dbReference type="PANTHER" id="PTHR34408:SF1">
    <property type="entry name" value="GLYCOSYL HYDROLASE FAMILY 19 DOMAIN-CONTAINING PROTEIN HI_1415"/>
    <property type="match status" value="1"/>
</dbReference>
<dbReference type="Pfam" id="PF01832">
    <property type="entry name" value="Glucosaminidase"/>
    <property type="match status" value="1"/>
</dbReference>
<feature type="region of interest" description="Disordered" evidence="1">
    <location>
        <begin position="260"/>
        <end position="281"/>
    </location>
</feature>
<proteinExistence type="predicted"/>
<dbReference type="Proteomes" id="UP001232245">
    <property type="component" value="Unassembled WGS sequence"/>
</dbReference>
<feature type="domain" description="SH3b" evidence="2">
    <location>
        <begin position="442"/>
        <end position="506"/>
    </location>
</feature>
<feature type="domain" description="SH3b" evidence="2">
    <location>
        <begin position="116"/>
        <end position="180"/>
    </location>
</feature>
<dbReference type="RefSeq" id="WP_174881796.1">
    <property type="nucleotide sequence ID" value="NZ_CADEPK010000436.1"/>
</dbReference>
<feature type="region of interest" description="Disordered" evidence="1">
    <location>
        <begin position="341"/>
        <end position="363"/>
    </location>
</feature>
<dbReference type="InterPro" id="IPR003646">
    <property type="entry name" value="SH3-like_bac-type"/>
</dbReference>
<reference evidence="3 4" key="1">
    <citation type="submission" date="2023-07" db="EMBL/GenBank/DDBJ databases">
        <title>Genomic Encyclopedia of Type Strains, Phase IV (KMG-IV): sequencing the most valuable type-strain genomes for metagenomic binning, comparative biology and taxonomic classification.</title>
        <authorList>
            <person name="Goeker M."/>
        </authorList>
    </citation>
    <scope>NUCLEOTIDE SEQUENCE [LARGE SCALE GENOMIC DNA]</scope>
    <source>
        <strain evidence="3 4">DSM 17723</strain>
    </source>
</reference>
<dbReference type="SMART" id="SM00047">
    <property type="entry name" value="LYZ2"/>
    <property type="match status" value="1"/>
</dbReference>
<gene>
    <name evidence="3" type="ORF">J2S02_004013</name>
</gene>
<feature type="region of interest" description="Disordered" evidence="1">
    <location>
        <begin position="742"/>
        <end position="765"/>
    </location>
</feature>
<evidence type="ECO:0000259" key="2">
    <source>
        <dbReference type="PROSITE" id="PS51781"/>
    </source>
</evidence>
<comment type="caution">
    <text evidence="3">The sequence shown here is derived from an EMBL/GenBank/DDBJ whole genome shotgun (WGS) entry which is preliminary data.</text>
</comment>
<dbReference type="PROSITE" id="PS51781">
    <property type="entry name" value="SH3B"/>
    <property type="match status" value="11"/>
</dbReference>
<dbReference type="InterPro" id="IPR052354">
    <property type="entry name" value="Cell_Wall_Dynamics_Protein"/>
</dbReference>
<feature type="domain" description="SH3b" evidence="2">
    <location>
        <begin position="887"/>
        <end position="963"/>
    </location>
</feature>
<dbReference type="PANTHER" id="PTHR34408">
    <property type="entry name" value="FAMILY PROTEIN, PUTATIVE-RELATED"/>
    <property type="match status" value="1"/>
</dbReference>
<feature type="compositionally biased region" description="Low complexity" evidence="1">
    <location>
        <begin position="267"/>
        <end position="280"/>
    </location>
</feature>
<feature type="domain" description="SH3b" evidence="2">
    <location>
        <begin position="199"/>
        <end position="263"/>
    </location>
</feature>
<feature type="domain" description="SH3b" evidence="2">
    <location>
        <begin position="363"/>
        <end position="427"/>
    </location>
</feature>
<feature type="region of interest" description="Disordered" evidence="1">
    <location>
        <begin position="423"/>
        <end position="442"/>
    </location>
</feature>
<feature type="domain" description="SH3b" evidence="2">
    <location>
        <begin position="597"/>
        <end position="662"/>
    </location>
</feature>
<feature type="compositionally biased region" description="Low complexity" evidence="1">
    <location>
        <begin position="430"/>
        <end position="442"/>
    </location>
</feature>
<protein>
    <submittedName>
        <fullName evidence="3">Uncharacterized protein YgiM (DUF1202 family)/beta-N-acetylglucosaminidase</fullName>
    </submittedName>
</protein>
<feature type="compositionally biased region" description="Low complexity" evidence="1">
    <location>
        <begin position="349"/>
        <end position="362"/>
    </location>
</feature>
<dbReference type="Pfam" id="PF08239">
    <property type="entry name" value="SH3_3"/>
    <property type="match status" value="10"/>
</dbReference>